<evidence type="ECO:0000313" key="3">
    <source>
        <dbReference type="Proteomes" id="UP000020406"/>
    </source>
</evidence>
<keyword evidence="1" id="KW-1133">Transmembrane helix</keyword>
<feature type="transmembrane region" description="Helical" evidence="1">
    <location>
        <begin position="14"/>
        <end position="36"/>
    </location>
</feature>
<name>Z9JKE8_9GAMM</name>
<accession>Z9JKE8</accession>
<comment type="caution">
    <text evidence="2">The sequence shown here is derived from an EMBL/GenBank/DDBJ whole genome shotgun (WGS) entry which is preliminary data.</text>
</comment>
<organism evidence="2 3">
    <name type="scientific">Xylella taiwanensis</name>
    <dbReference type="NCBI Taxonomy" id="1444770"/>
    <lineage>
        <taxon>Bacteria</taxon>
        <taxon>Pseudomonadati</taxon>
        <taxon>Pseudomonadota</taxon>
        <taxon>Gammaproteobacteria</taxon>
        <taxon>Lysobacterales</taxon>
        <taxon>Lysobacteraceae</taxon>
        <taxon>Xylella</taxon>
    </lineage>
</organism>
<evidence type="ECO:0000313" key="2">
    <source>
        <dbReference type="EMBL" id="EWS78885.1"/>
    </source>
</evidence>
<dbReference type="PATRIC" id="fig|1444770.3.peg.820"/>
<keyword evidence="1" id="KW-0812">Transmembrane</keyword>
<dbReference type="eggNOG" id="ENOG5032Q63">
    <property type="taxonomic scope" value="Bacteria"/>
</dbReference>
<dbReference type="EMBL" id="JDSQ01000004">
    <property type="protein sequence ID" value="EWS78885.1"/>
    <property type="molecule type" value="Genomic_DNA"/>
</dbReference>
<proteinExistence type="predicted"/>
<sequence length="134" mass="14906">MVQKHLLGSQAMKLFFRYCCLVIVVVMASWVAYPVWAQDPSSHPDSHGLLPRNGSKNNTLSDAIRQVQRTTGGQILGAEQVQFGGRYIQRIKYMNNDGRVAVCYMGESLPACELPRSSHMDVETNGLPPRADNL</sequence>
<reference evidence="2 3" key="1">
    <citation type="journal article" date="2014" name="Genome Announc.">
        <title>Draft Genome Sequence of Xylella fastidiosa Pear Leaf Scorch Strain in Taiwan.</title>
        <authorList>
            <person name="Su C.C."/>
            <person name="Deng W.L."/>
            <person name="Jan F.J."/>
            <person name="Chang C.J."/>
            <person name="Huang H."/>
            <person name="Chen J."/>
        </authorList>
    </citation>
    <scope>NUCLEOTIDE SEQUENCE [LARGE SCALE GENOMIC DNA]</scope>
    <source>
        <strain evidence="2 3">PLS229</strain>
    </source>
</reference>
<gene>
    <name evidence="2" type="ORF">AF72_03330</name>
</gene>
<dbReference type="Proteomes" id="UP000020406">
    <property type="component" value="Unassembled WGS sequence"/>
</dbReference>
<dbReference type="AlphaFoldDB" id="Z9JKE8"/>
<evidence type="ECO:0000256" key="1">
    <source>
        <dbReference type="SAM" id="Phobius"/>
    </source>
</evidence>
<keyword evidence="1" id="KW-0472">Membrane</keyword>
<dbReference type="STRING" id="1444770.AF72_03330"/>
<protein>
    <submittedName>
        <fullName evidence="2">Uncharacterized protein</fullName>
    </submittedName>
</protein>